<reference evidence="2" key="1">
    <citation type="submission" date="2021-04" db="EMBL/GenBank/DDBJ databases">
        <authorList>
            <person name="Chebbi M.A.C M."/>
        </authorList>
    </citation>
    <scope>NUCLEOTIDE SEQUENCE</scope>
</reference>
<comment type="caution">
    <text evidence="2">The sequence shown here is derived from an EMBL/GenBank/DDBJ whole genome shotgun (WGS) entry which is preliminary data.</text>
</comment>
<dbReference type="AlphaFoldDB" id="A0A8J2HDJ7"/>
<dbReference type="Proteomes" id="UP000786811">
    <property type="component" value="Unassembled WGS sequence"/>
</dbReference>
<evidence type="ECO:0000313" key="3">
    <source>
        <dbReference type="Proteomes" id="UP000786811"/>
    </source>
</evidence>
<evidence type="ECO:0000313" key="2">
    <source>
        <dbReference type="EMBL" id="CAG5092128.1"/>
    </source>
</evidence>
<feature type="signal peptide" evidence="1">
    <location>
        <begin position="1"/>
        <end position="15"/>
    </location>
</feature>
<gene>
    <name evidence="2" type="ORF">HICCMSTLAB_LOCUS5932</name>
</gene>
<protein>
    <submittedName>
        <fullName evidence="2">Uncharacterized protein</fullName>
    </submittedName>
</protein>
<organism evidence="2 3">
    <name type="scientific">Cotesia congregata</name>
    <name type="common">Parasitoid wasp</name>
    <name type="synonym">Apanteles congregatus</name>
    <dbReference type="NCBI Taxonomy" id="51543"/>
    <lineage>
        <taxon>Eukaryota</taxon>
        <taxon>Metazoa</taxon>
        <taxon>Ecdysozoa</taxon>
        <taxon>Arthropoda</taxon>
        <taxon>Hexapoda</taxon>
        <taxon>Insecta</taxon>
        <taxon>Pterygota</taxon>
        <taxon>Neoptera</taxon>
        <taxon>Endopterygota</taxon>
        <taxon>Hymenoptera</taxon>
        <taxon>Apocrita</taxon>
        <taxon>Ichneumonoidea</taxon>
        <taxon>Braconidae</taxon>
        <taxon>Microgastrinae</taxon>
        <taxon>Cotesia</taxon>
    </lineage>
</organism>
<evidence type="ECO:0000256" key="1">
    <source>
        <dbReference type="SAM" id="SignalP"/>
    </source>
</evidence>
<dbReference type="OrthoDB" id="10345609at2759"/>
<sequence length="114" mass="12862">MLKTILLLSISCALGIFVDNSRELCKQSGLLCKNHTKCCSGVCYKIGNIGWWSSIQVPETTTTSTTTPKSEIYSFNSYNYRCDSVIYMYMVNKHCCSRNCYRSKIITIPGMCVV</sequence>
<proteinExistence type="predicted"/>
<accession>A0A8J2HDJ7</accession>
<keyword evidence="1" id="KW-0732">Signal</keyword>
<name>A0A8J2HDJ7_COTCN</name>
<keyword evidence="3" id="KW-1185">Reference proteome</keyword>
<dbReference type="EMBL" id="CAJNRD030001120">
    <property type="protein sequence ID" value="CAG5092128.1"/>
    <property type="molecule type" value="Genomic_DNA"/>
</dbReference>
<feature type="chain" id="PRO_5035199816" evidence="1">
    <location>
        <begin position="16"/>
        <end position="114"/>
    </location>
</feature>